<dbReference type="PANTHER" id="PTHR31174:SF40">
    <property type="entry name" value="SMP DOMAIN-CONTAINING PROTEIN"/>
    <property type="match status" value="1"/>
</dbReference>
<dbReference type="AlphaFoldDB" id="A0AAV1S8Y1"/>
<dbReference type="EMBL" id="CAWUPB010001173">
    <property type="protein sequence ID" value="CAK7346567.1"/>
    <property type="molecule type" value="Genomic_DNA"/>
</dbReference>
<comment type="caution">
    <text evidence="5">The sequence shown here is derived from an EMBL/GenBank/DDBJ whole genome shotgun (WGS) entry which is preliminary data.</text>
</comment>
<comment type="similarity">
    <text evidence="1">Belongs to the LEA type SMP family.</text>
</comment>
<organism evidence="5 6">
    <name type="scientific">Dovyalis caffra</name>
    <dbReference type="NCBI Taxonomy" id="77055"/>
    <lineage>
        <taxon>Eukaryota</taxon>
        <taxon>Viridiplantae</taxon>
        <taxon>Streptophyta</taxon>
        <taxon>Embryophyta</taxon>
        <taxon>Tracheophyta</taxon>
        <taxon>Spermatophyta</taxon>
        <taxon>Magnoliopsida</taxon>
        <taxon>eudicotyledons</taxon>
        <taxon>Gunneridae</taxon>
        <taxon>Pentapetalae</taxon>
        <taxon>rosids</taxon>
        <taxon>fabids</taxon>
        <taxon>Malpighiales</taxon>
        <taxon>Salicaceae</taxon>
        <taxon>Flacourtieae</taxon>
        <taxon>Dovyalis</taxon>
    </lineage>
</organism>
<evidence type="ECO:0000259" key="4">
    <source>
        <dbReference type="Pfam" id="PF04927"/>
    </source>
</evidence>
<reference evidence="5 6" key="1">
    <citation type="submission" date="2024-01" db="EMBL/GenBank/DDBJ databases">
        <authorList>
            <person name="Waweru B."/>
        </authorList>
    </citation>
    <scope>NUCLEOTIDE SEQUENCE [LARGE SCALE GENOMIC DNA]</scope>
</reference>
<accession>A0AAV1S8Y1</accession>
<dbReference type="Pfam" id="PF04927">
    <property type="entry name" value="SMP"/>
    <property type="match status" value="3"/>
</dbReference>
<dbReference type="Proteomes" id="UP001314170">
    <property type="component" value="Unassembled WGS sequence"/>
</dbReference>
<keyword evidence="6" id="KW-1185">Reference proteome</keyword>
<feature type="region of interest" description="Disordered" evidence="3">
    <location>
        <begin position="161"/>
        <end position="194"/>
    </location>
</feature>
<dbReference type="PANTHER" id="PTHR31174">
    <property type="entry name" value="SEED MATURATION FAMILY PROTEIN"/>
    <property type="match status" value="1"/>
</dbReference>
<dbReference type="InterPro" id="IPR042971">
    <property type="entry name" value="LEA_SMP"/>
</dbReference>
<keyword evidence="2" id="KW-0677">Repeat</keyword>
<sequence length="316" mass="33251">MSQQQPRRSHSYPDSMKYGDVFDVHGDIASKPVAPQDAASMQSAENLVLGKIQRGGPAAVMQSAASYNVRAGIVDRDEATDVVRDQGVSITEATIGGSRVVTERIGGEIVAQYVDPRVPETSTDSTLEYTIGEALEAAALSAGEKPVDQGDAAAIQAAEMRATGSSEVRPGGLASQAQSAADVNPRIMSDENKTTLSDVLGDATARLPSDKPATGKDAQLVVGAEIRNQPGTNTTPGGVASSVAAAANIDERLKLIKALRQIERAHRLIKLEKPTRNLSYLAEGSSSLPFQLRVAIASTGPHKRPVAKGKYKIEKD</sequence>
<evidence type="ECO:0000256" key="3">
    <source>
        <dbReference type="SAM" id="MobiDB-lite"/>
    </source>
</evidence>
<name>A0AAV1S8Y1_9ROSI</name>
<proteinExistence type="inferred from homology"/>
<evidence type="ECO:0000313" key="5">
    <source>
        <dbReference type="EMBL" id="CAK7346567.1"/>
    </source>
</evidence>
<evidence type="ECO:0000256" key="1">
    <source>
        <dbReference type="ARBA" id="ARBA00010733"/>
    </source>
</evidence>
<feature type="domain" description="SMP" evidence="4">
    <location>
        <begin position="17"/>
        <end position="71"/>
    </location>
</feature>
<feature type="domain" description="SMP" evidence="4">
    <location>
        <begin position="130"/>
        <end position="186"/>
    </location>
</feature>
<dbReference type="InterPro" id="IPR007011">
    <property type="entry name" value="LEA_SMP_dom"/>
</dbReference>
<protein>
    <recommendedName>
        <fullName evidence="4">SMP domain-containing protein</fullName>
    </recommendedName>
</protein>
<feature type="domain" description="SMP" evidence="4">
    <location>
        <begin position="194"/>
        <end position="249"/>
    </location>
</feature>
<gene>
    <name evidence="5" type="ORF">DCAF_LOCUS19244</name>
</gene>
<evidence type="ECO:0000313" key="6">
    <source>
        <dbReference type="Proteomes" id="UP001314170"/>
    </source>
</evidence>
<evidence type="ECO:0000256" key="2">
    <source>
        <dbReference type="ARBA" id="ARBA00022737"/>
    </source>
</evidence>